<dbReference type="InterPro" id="IPR006140">
    <property type="entry name" value="D-isomer_DH_NAD-bd"/>
</dbReference>
<evidence type="ECO:0000259" key="6">
    <source>
        <dbReference type="Pfam" id="PF00389"/>
    </source>
</evidence>
<evidence type="ECO:0000313" key="9">
    <source>
        <dbReference type="Proteomes" id="UP000199375"/>
    </source>
</evidence>
<dbReference type="RefSeq" id="WP_091286741.1">
    <property type="nucleotide sequence ID" value="NZ_FMCW01000054.1"/>
</dbReference>
<dbReference type="PANTHER" id="PTHR42789:SF1">
    <property type="entry name" value="D-ISOMER SPECIFIC 2-HYDROXYACID DEHYDROGENASE FAMILY PROTEIN (AFU_ORTHOLOGUE AFUA_6G10090)"/>
    <property type="match status" value="1"/>
</dbReference>
<dbReference type="InterPro" id="IPR029752">
    <property type="entry name" value="D-isomer_DH_CS1"/>
</dbReference>
<feature type="domain" description="D-isomer specific 2-hydroxyacid dehydrogenase catalytic" evidence="6">
    <location>
        <begin position="67"/>
        <end position="356"/>
    </location>
</feature>
<dbReference type="SUPFAM" id="SSF51735">
    <property type="entry name" value="NAD(P)-binding Rossmann-fold domains"/>
    <property type="match status" value="1"/>
</dbReference>
<dbReference type="AlphaFoldDB" id="A0A1C4YMH4"/>
<evidence type="ECO:0000256" key="5">
    <source>
        <dbReference type="RuleBase" id="RU003719"/>
    </source>
</evidence>
<dbReference type="GO" id="GO:0008652">
    <property type="term" value="P:amino acid biosynthetic process"/>
    <property type="evidence" value="ECO:0007669"/>
    <property type="project" value="UniProtKB-KW"/>
</dbReference>
<evidence type="ECO:0000256" key="2">
    <source>
        <dbReference type="ARBA" id="ARBA00022605"/>
    </source>
</evidence>
<keyword evidence="3 5" id="KW-0560">Oxidoreductase</keyword>
<keyword evidence="2" id="KW-0028">Amino-acid biosynthesis</keyword>
<organism evidence="8 9">
    <name type="scientific">Micromonospora haikouensis</name>
    <dbReference type="NCBI Taxonomy" id="686309"/>
    <lineage>
        <taxon>Bacteria</taxon>
        <taxon>Bacillati</taxon>
        <taxon>Actinomycetota</taxon>
        <taxon>Actinomycetes</taxon>
        <taxon>Micromonosporales</taxon>
        <taxon>Micromonosporaceae</taxon>
        <taxon>Micromonospora</taxon>
    </lineage>
</organism>
<dbReference type="Gene3D" id="3.40.50.720">
    <property type="entry name" value="NAD(P)-binding Rossmann-like Domain"/>
    <property type="match status" value="2"/>
</dbReference>
<dbReference type="CDD" id="cd12167">
    <property type="entry name" value="2-Hacid_dh_8"/>
    <property type="match status" value="1"/>
</dbReference>
<dbReference type="PROSITE" id="PS00671">
    <property type="entry name" value="D_2_HYDROXYACID_DH_3"/>
    <property type="match status" value="1"/>
</dbReference>
<dbReference type="InterPro" id="IPR006139">
    <property type="entry name" value="D-isomer_2_OHA_DH_cat_dom"/>
</dbReference>
<dbReference type="InterPro" id="IPR029753">
    <property type="entry name" value="D-isomer_DH_CS"/>
</dbReference>
<comment type="similarity">
    <text evidence="1 5">Belongs to the D-isomer specific 2-hydroxyacid dehydrogenase family.</text>
</comment>
<dbReference type="InterPro" id="IPR050857">
    <property type="entry name" value="D-2-hydroxyacid_DH"/>
</dbReference>
<accession>A0A1C4YMH4</accession>
<dbReference type="PROSITE" id="PS00065">
    <property type="entry name" value="D_2_HYDROXYACID_DH_1"/>
    <property type="match status" value="1"/>
</dbReference>
<evidence type="ECO:0000313" key="8">
    <source>
        <dbReference type="EMBL" id="SCF21541.1"/>
    </source>
</evidence>
<dbReference type="Pfam" id="PF00389">
    <property type="entry name" value="2-Hacid_dh"/>
    <property type="match status" value="1"/>
</dbReference>
<dbReference type="InterPro" id="IPR036291">
    <property type="entry name" value="NAD(P)-bd_dom_sf"/>
</dbReference>
<dbReference type="SUPFAM" id="SSF52283">
    <property type="entry name" value="Formate/glycerate dehydrogenase catalytic domain-like"/>
    <property type="match status" value="1"/>
</dbReference>
<proteinExistence type="inferred from homology"/>
<protein>
    <submittedName>
        <fullName evidence="8">Phosphoglycerate dehydrogenase</fullName>
    </submittedName>
</protein>
<evidence type="ECO:0000259" key="7">
    <source>
        <dbReference type="Pfam" id="PF02826"/>
    </source>
</evidence>
<evidence type="ECO:0000256" key="3">
    <source>
        <dbReference type="ARBA" id="ARBA00023002"/>
    </source>
</evidence>
<keyword evidence="4" id="KW-0520">NAD</keyword>
<sequence>MTPPPPRPHVTPPPRPRVGVACNRATRERFVTEAALARLAGVADVAWLEFDGPDRSTAPPPTDPATVARLTAFVADLDALVVSHGCPRVTDEVLAAAPRLRLVGDTHGDRFAHRVDVAAARARGVWAVDTTNGSSDPVAEWALALMLVGLRNAGALFRRLVADEVLWPDRGVFLDDPGYRNGELTGRTVGIIALGHIGRRLLELLAPFGVDVLAHDPYAPRVLADVYDLTLTSLDGVLSGSDVVVCLAPLTSATRGLLGAREIALLRPGAVFVNVSRGAVVDSAALLDRLATGDIVACLDVFDPEPIPAGHPVRALPNVFLSPHIAGVTAASEPRFFDLMVDEVIRVIRGHHPRHELVPREPD</sequence>
<dbReference type="PANTHER" id="PTHR42789">
    <property type="entry name" value="D-ISOMER SPECIFIC 2-HYDROXYACID DEHYDROGENASE FAMILY PROTEIN (AFU_ORTHOLOGUE AFUA_6G10090)"/>
    <property type="match status" value="1"/>
</dbReference>
<evidence type="ECO:0000256" key="4">
    <source>
        <dbReference type="ARBA" id="ARBA00023027"/>
    </source>
</evidence>
<reference evidence="8 9" key="1">
    <citation type="submission" date="2016-06" db="EMBL/GenBank/DDBJ databases">
        <authorList>
            <person name="Kjaerup R.B."/>
            <person name="Dalgaard T.S."/>
            <person name="Juul-Madsen H.R."/>
        </authorList>
    </citation>
    <scope>NUCLEOTIDE SEQUENCE [LARGE SCALE GENOMIC DNA]</scope>
    <source>
        <strain evidence="8 9">DSM 45626</strain>
    </source>
</reference>
<dbReference type="Proteomes" id="UP000199375">
    <property type="component" value="Unassembled WGS sequence"/>
</dbReference>
<name>A0A1C4YMH4_9ACTN</name>
<dbReference type="Pfam" id="PF02826">
    <property type="entry name" value="2-Hacid_dh_C"/>
    <property type="match status" value="1"/>
</dbReference>
<gene>
    <name evidence="8" type="ORF">GA0070558_15410</name>
</gene>
<dbReference type="GO" id="GO:0051287">
    <property type="term" value="F:NAD binding"/>
    <property type="evidence" value="ECO:0007669"/>
    <property type="project" value="InterPro"/>
</dbReference>
<evidence type="ECO:0000256" key="1">
    <source>
        <dbReference type="ARBA" id="ARBA00005854"/>
    </source>
</evidence>
<feature type="domain" description="D-isomer specific 2-hydroxyacid dehydrogenase NAD-binding" evidence="7">
    <location>
        <begin position="145"/>
        <end position="326"/>
    </location>
</feature>
<dbReference type="EMBL" id="FMCW01000054">
    <property type="protein sequence ID" value="SCF21541.1"/>
    <property type="molecule type" value="Genomic_DNA"/>
</dbReference>
<dbReference type="GO" id="GO:0016616">
    <property type="term" value="F:oxidoreductase activity, acting on the CH-OH group of donors, NAD or NADP as acceptor"/>
    <property type="evidence" value="ECO:0007669"/>
    <property type="project" value="InterPro"/>
</dbReference>